<evidence type="ECO:0000256" key="6">
    <source>
        <dbReference type="SAM" id="MobiDB-lite"/>
    </source>
</evidence>
<dbReference type="PANTHER" id="PTHR42913">
    <property type="entry name" value="APOPTOSIS-INDUCING FACTOR 1"/>
    <property type="match status" value="1"/>
</dbReference>
<evidence type="ECO:0000313" key="11">
    <source>
        <dbReference type="Proteomes" id="UP000527616"/>
    </source>
</evidence>
<name>A0A7Z0IKM2_9ACTN</name>
<evidence type="ECO:0000256" key="5">
    <source>
        <dbReference type="ARBA" id="ARBA00023002"/>
    </source>
</evidence>
<dbReference type="PRINTS" id="PR00368">
    <property type="entry name" value="FADPNR"/>
</dbReference>
<dbReference type="PRINTS" id="PR00411">
    <property type="entry name" value="PNDRDTASEI"/>
</dbReference>
<keyword evidence="11" id="KW-1185">Reference proteome</keyword>
<gene>
    <name evidence="10" type="ORF">GGQ54_001228</name>
</gene>
<evidence type="ECO:0000259" key="8">
    <source>
        <dbReference type="Pfam" id="PF07992"/>
    </source>
</evidence>
<feature type="domain" description="External alternative NADH-ubiquinone oxidoreductase-like C-terminal" evidence="9">
    <location>
        <begin position="347"/>
        <end position="404"/>
    </location>
</feature>
<evidence type="ECO:0000259" key="9">
    <source>
        <dbReference type="Pfam" id="PF22366"/>
    </source>
</evidence>
<feature type="domain" description="FAD/NAD(P)-binding" evidence="8">
    <location>
        <begin position="12"/>
        <end position="323"/>
    </location>
</feature>
<dbReference type="EC" id="1.6.99.3" evidence="10"/>
<comment type="similarity">
    <text evidence="2">Belongs to the NADH dehydrogenase family.</text>
</comment>
<evidence type="ECO:0000256" key="1">
    <source>
        <dbReference type="ARBA" id="ARBA00001974"/>
    </source>
</evidence>
<keyword evidence="7" id="KW-1133">Transmembrane helix</keyword>
<keyword evidence="3" id="KW-0285">Flavoprotein</keyword>
<dbReference type="PANTHER" id="PTHR42913:SF3">
    <property type="entry name" value="64 KDA MITOCHONDRIAL NADH DEHYDROGENASE (EUROFUNG)"/>
    <property type="match status" value="1"/>
</dbReference>
<dbReference type="Proteomes" id="UP000527616">
    <property type="component" value="Unassembled WGS sequence"/>
</dbReference>
<organism evidence="10 11">
    <name type="scientific">Naumannella cuiyingiana</name>
    <dbReference type="NCBI Taxonomy" id="1347891"/>
    <lineage>
        <taxon>Bacteria</taxon>
        <taxon>Bacillati</taxon>
        <taxon>Actinomycetota</taxon>
        <taxon>Actinomycetes</taxon>
        <taxon>Propionibacteriales</taxon>
        <taxon>Propionibacteriaceae</taxon>
        <taxon>Naumannella</taxon>
    </lineage>
</organism>
<dbReference type="InterPro" id="IPR054585">
    <property type="entry name" value="NDH2-like_C"/>
</dbReference>
<dbReference type="Pfam" id="PF07992">
    <property type="entry name" value="Pyr_redox_2"/>
    <property type="match status" value="1"/>
</dbReference>
<keyword evidence="5 10" id="KW-0560">Oxidoreductase</keyword>
<sequence length="453" mass="49333">MKPAKTTHDAPKVVIVGGGFGGVSAAHELAKSGFHVTIIDRHPYTTFLPLLYQLATGGLNPGDITYSLRLFAARQKGHPAVRRAQVTGIDKAARRVHVDDGPPIDYDYLVIATGVTTNHFGIPGAAQYSRSMYTRTSAIEVRDMIFGGMEDLADSGGRQSFNIIVVGGGATGVEMAGTLAEMRASIPVIYPELSIEQVNVILVEMAPQLLTPFDESLQKYTLKQLQDRGVDVRLNTAISEVHADHVDLKDGTELPADLVIWAAGIAGYDTVAAWGLPMGKGSRIMVEPTLLVEGEDRIFAIGDCAVINNDPLPQLAQPAMQMGAFLGGQLQRIVRGEQPATFHYRNKGEMATIGRASAVAQFPNGMKIKGLPAWLLWVGVHLFFLLGNRNRLQSMINLGARYLFWPRSSTAIVGDVKDPPSEEAIVAQREERERQAELAAAEERRHRRGQPQR</sequence>
<keyword evidence="7" id="KW-0472">Membrane</keyword>
<dbReference type="InterPro" id="IPR023753">
    <property type="entry name" value="FAD/NAD-binding_dom"/>
</dbReference>
<reference evidence="10 11" key="1">
    <citation type="submission" date="2020-07" db="EMBL/GenBank/DDBJ databases">
        <title>Sequencing the genomes of 1000 actinobacteria strains.</title>
        <authorList>
            <person name="Klenk H.-P."/>
        </authorList>
    </citation>
    <scope>NUCLEOTIDE SEQUENCE [LARGE SCALE GENOMIC DNA]</scope>
    <source>
        <strain evidence="10 11">DSM 103164</strain>
    </source>
</reference>
<evidence type="ECO:0000256" key="2">
    <source>
        <dbReference type="ARBA" id="ARBA00005272"/>
    </source>
</evidence>
<dbReference type="AlphaFoldDB" id="A0A7Z0IKM2"/>
<feature type="compositionally biased region" description="Basic and acidic residues" evidence="6">
    <location>
        <begin position="429"/>
        <end position="444"/>
    </location>
</feature>
<accession>A0A7Z0IKM2</accession>
<evidence type="ECO:0000256" key="4">
    <source>
        <dbReference type="ARBA" id="ARBA00022827"/>
    </source>
</evidence>
<feature type="transmembrane region" description="Helical" evidence="7">
    <location>
        <begin position="371"/>
        <end position="387"/>
    </location>
</feature>
<dbReference type="GO" id="GO:0003955">
    <property type="term" value="F:NAD(P)H dehydrogenase (quinone) activity"/>
    <property type="evidence" value="ECO:0007669"/>
    <property type="project" value="TreeGrafter"/>
</dbReference>
<comment type="caution">
    <text evidence="10">The sequence shown here is derived from an EMBL/GenBank/DDBJ whole genome shotgun (WGS) entry which is preliminary data.</text>
</comment>
<evidence type="ECO:0000256" key="7">
    <source>
        <dbReference type="SAM" id="Phobius"/>
    </source>
</evidence>
<dbReference type="GO" id="GO:0019646">
    <property type="term" value="P:aerobic electron transport chain"/>
    <property type="evidence" value="ECO:0007669"/>
    <property type="project" value="TreeGrafter"/>
</dbReference>
<dbReference type="SUPFAM" id="SSF51905">
    <property type="entry name" value="FAD/NAD(P)-binding domain"/>
    <property type="match status" value="1"/>
</dbReference>
<dbReference type="InterPro" id="IPR051169">
    <property type="entry name" value="NADH-Q_oxidoreductase"/>
</dbReference>
<evidence type="ECO:0000313" key="10">
    <source>
        <dbReference type="EMBL" id="NYI70668.1"/>
    </source>
</evidence>
<feature type="region of interest" description="Disordered" evidence="6">
    <location>
        <begin position="429"/>
        <end position="453"/>
    </location>
</feature>
<keyword evidence="4" id="KW-0274">FAD</keyword>
<dbReference type="Gene3D" id="3.50.50.100">
    <property type="match status" value="1"/>
</dbReference>
<protein>
    <submittedName>
        <fullName evidence="10">NADH dehydrogenase</fullName>
        <ecNumber evidence="10">1.6.99.3</ecNumber>
    </submittedName>
</protein>
<dbReference type="Pfam" id="PF22366">
    <property type="entry name" value="NDH2_C"/>
    <property type="match status" value="1"/>
</dbReference>
<evidence type="ECO:0000256" key="3">
    <source>
        <dbReference type="ARBA" id="ARBA00022630"/>
    </source>
</evidence>
<keyword evidence="7" id="KW-0812">Transmembrane</keyword>
<dbReference type="EMBL" id="JACBZS010000001">
    <property type="protein sequence ID" value="NYI70668.1"/>
    <property type="molecule type" value="Genomic_DNA"/>
</dbReference>
<comment type="cofactor">
    <cofactor evidence="1">
        <name>FAD</name>
        <dbReference type="ChEBI" id="CHEBI:57692"/>
    </cofactor>
</comment>
<dbReference type="InterPro" id="IPR036188">
    <property type="entry name" value="FAD/NAD-bd_sf"/>
</dbReference>
<proteinExistence type="inferred from homology"/>